<keyword evidence="6" id="KW-1185">Reference proteome</keyword>
<gene>
    <name evidence="5" type="ORF">LSALG_LOCUS26367</name>
</gene>
<dbReference type="Pfam" id="PF00188">
    <property type="entry name" value="CAP"/>
    <property type="match status" value="1"/>
</dbReference>
<protein>
    <recommendedName>
        <fullName evidence="4">SCP domain-containing protein</fullName>
    </recommendedName>
</protein>
<dbReference type="PRINTS" id="PR00838">
    <property type="entry name" value="V5ALLERGEN"/>
</dbReference>
<dbReference type="PROSITE" id="PS01009">
    <property type="entry name" value="CRISP_1"/>
    <property type="match status" value="1"/>
</dbReference>
<dbReference type="EMBL" id="OX465081">
    <property type="protein sequence ID" value="CAI9286974.1"/>
    <property type="molecule type" value="Genomic_DNA"/>
</dbReference>
<dbReference type="SMART" id="SM00198">
    <property type="entry name" value="SCP"/>
    <property type="match status" value="1"/>
</dbReference>
<evidence type="ECO:0000313" key="6">
    <source>
        <dbReference type="Proteomes" id="UP001177003"/>
    </source>
</evidence>
<evidence type="ECO:0000313" key="5">
    <source>
        <dbReference type="EMBL" id="CAI9286974.1"/>
    </source>
</evidence>
<dbReference type="InterPro" id="IPR001283">
    <property type="entry name" value="CRISP-related"/>
</dbReference>
<dbReference type="InterPro" id="IPR002413">
    <property type="entry name" value="V5_allergen-like"/>
</dbReference>
<dbReference type="GO" id="GO:0005576">
    <property type="term" value="C:extracellular region"/>
    <property type="evidence" value="ECO:0007669"/>
    <property type="project" value="InterPro"/>
</dbReference>
<accession>A0AA36E8C7</accession>
<keyword evidence="2" id="KW-0611">Plant defense</keyword>
<dbReference type="PRINTS" id="PR00837">
    <property type="entry name" value="V5TPXLIKE"/>
</dbReference>
<evidence type="ECO:0000256" key="3">
    <source>
        <dbReference type="SAM" id="SignalP"/>
    </source>
</evidence>
<keyword evidence="3" id="KW-0732">Signal</keyword>
<dbReference type="AlphaFoldDB" id="A0AA36E8C7"/>
<feature type="chain" id="PRO_5041359035" description="SCP domain-containing protein" evidence="3">
    <location>
        <begin position="28"/>
        <end position="163"/>
    </location>
</feature>
<proteinExistence type="predicted"/>
<evidence type="ECO:0000256" key="1">
    <source>
        <dbReference type="ARBA" id="ARBA00003143"/>
    </source>
</evidence>
<reference evidence="5" key="1">
    <citation type="submission" date="2023-04" db="EMBL/GenBank/DDBJ databases">
        <authorList>
            <person name="Vijverberg K."/>
            <person name="Xiong W."/>
            <person name="Schranz E."/>
        </authorList>
    </citation>
    <scope>NUCLEOTIDE SEQUENCE</scope>
</reference>
<evidence type="ECO:0000259" key="4">
    <source>
        <dbReference type="SMART" id="SM00198"/>
    </source>
</evidence>
<dbReference type="InterPro" id="IPR035940">
    <property type="entry name" value="CAP_sf"/>
</dbReference>
<comment type="function">
    <text evidence="1">Probably involved in the defense reaction of plants against pathogens.</text>
</comment>
<dbReference type="PROSITE" id="PS01010">
    <property type="entry name" value="CRISP_2"/>
    <property type="match status" value="1"/>
</dbReference>
<dbReference type="PANTHER" id="PTHR10334">
    <property type="entry name" value="CYSTEINE-RICH SECRETORY PROTEIN-RELATED"/>
    <property type="match status" value="1"/>
</dbReference>
<dbReference type="FunFam" id="3.40.33.10:FF:000004">
    <property type="entry name" value="CAP, cysteine-rich secretory protein, antigen 5"/>
    <property type="match status" value="1"/>
</dbReference>
<feature type="domain" description="SCP" evidence="4">
    <location>
        <begin position="29"/>
        <end position="159"/>
    </location>
</feature>
<feature type="signal peptide" evidence="3">
    <location>
        <begin position="1"/>
        <end position="27"/>
    </location>
</feature>
<evidence type="ECO:0000256" key="2">
    <source>
        <dbReference type="ARBA" id="ARBA00023265"/>
    </source>
</evidence>
<dbReference type="Gene3D" id="3.40.33.10">
    <property type="entry name" value="CAP"/>
    <property type="match status" value="1"/>
</dbReference>
<dbReference type="CDD" id="cd05381">
    <property type="entry name" value="CAP_PR-1"/>
    <property type="match status" value="1"/>
</dbReference>
<dbReference type="InterPro" id="IPR018244">
    <property type="entry name" value="Allrgn_V5/Tpx1_CS"/>
</dbReference>
<dbReference type="Proteomes" id="UP001177003">
    <property type="component" value="Chromosome 5"/>
</dbReference>
<dbReference type="SUPFAM" id="SSF55797">
    <property type="entry name" value="PR-1-like"/>
    <property type="match status" value="1"/>
</dbReference>
<organism evidence="5 6">
    <name type="scientific">Lactuca saligna</name>
    <name type="common">Willowleaf lettuce</name>
    <dbReference type="NCBI Taxonomy" id="75948"/>
    <lineage>
        <taxon>Eukaryota</taxon>
        <taxon>Viridiplantae</taxon>
        <taxon>Streptophyta</taxon>
        <taxon>Embryophyta</taxon>
        <taxon>Tracheophyta</taxon>
        <taxon>Spermatophyta</taxon>
        <taxon>Magnoliopsida</taxon>
        <taxon>eudicotyledons</taxon>
        <taxon>Gunneridae</taxon>
        <taxon>Pentapetalae</taxon>
        <taxon>asterids</taxon>
        <taxon>campanulids</taxon>
        <taxon>Asterales</taxon>
        <taxon>Asteraceae</taxon>
        <taxon>Cichorioideae</taxon>
        <taxon>Cichorieae</taxon>
        <taxon>Lactucinae</taxon>
        <taxon>Lactuca</taxon>
    </lineage>
</organism>
<dbReference type="InterPro" id="IPR014044">
    <property type="entry name" value="CAP_dom"/>
</dbReference>
<keyword evidence="2" id="KW-0568">Pathogenesis-related protein</keyword>
<sequence>MGNRRIMISLVLAVSIANILHYSCVNAHSEPEDYVLMHSCIRKAFGLEPLCWDRKLAEVAQNWADQRKDCKLIHNNSPYGENMGMGPDLNALWATQMWIDEKRDYDYDSNTCKEGKMCGHYTQVVWANSKRIGCGRTQCDNGWAYVVVCNYDPPGNYAGEKPY</sequence>
<name>A0AA36E8C7_LACSI</name>